<comment type="caution">
    <text evidence="2">The sequence shown here is derived from an EMBL/GenBank/DDBJ whole genome shotgun (WGS) entry which is preliminary data.</text>
</comment>
<sequence>MNETVEVSEKVRVFSIISSLVEKGGPEASKIARLYIWQDFVRSIYYGVILVLATSVVMYGIYKCVLFTYR</sequence>
<dbReference type="AlphaFoldDB" id="A0A0F9EZK2"/>
<evidence type="ECO:0000256" key="1">
    <source>
        <dbReference type="SAM" id="Phobius"/>
    </source>
</evidence>
<keyword evidence="1" id="KW-0472">Membrane</keyword>
<reference evidence="2" key="1">
    <citation type="journal article" date="2015" name="Nature">
        <title>Complex archaea that bridge the gap between prokaryotes and eukaryotes.</title>
        <authorList>
            <person name="Spang A."/>
            <person name="Saw J.H."/>
            <person name="Jorgensen S.L."/>
            <person name="Zaremba-Niedzwiedzka K."/>
            <person name="Martijn J."/>
            <person name="Lind A.E."/>
            <person name="van Eijk R."/>
            <person name="Schleper C."/>
            <person name="Guy L."/>
            <person name="Ettema T.J."/>
        </authorList>
    </citation>
    <scope>NUCLEOTIDE SEQUENCE</scope>
</reference>
<evidence type="ECO:0000313" key="2">
    <source>
        <dbReference type="EMBL" id="KKL79558.1"/>
    </source>
</evidence>
<protein>
    <submittedName>
        <fullName evidence="2">Uncharacterized protein</fullName>
    </submittedName>
</protein>
<organism evidence="2">
    <name type="scientific">marine sediment metagenome</name>
    <dbReference type="NCBI Taxonomy" id="412755"/>
    <lineage>
        <taxon>unclassified sequences</taxon>
        <taxon>metagenomes</taxon>
        <taxon>ecological metagenomes</taxon>
    </lineage>
</organism>
<keyword evidence="1" id="KW-1133">Transmembrane helix</keyword>
<name>A0A0F9EZK2_9ZZZZ</name>
<feature type="transmembrane region" description="Helical" evidence="1">
    <location>
        <begin position="44"/>
        <end position="62"/>
    </location>
</feature>
<accession>A0A0F9EZK2</accession>
<dbReference type="EMBL" id="LAZR01023136">
    <property type="protein sequence ID" value="KKL79558.1"/>
    <property type="molecule type" value="Genomic_DNA"/>
</dbReference>
<proteinExistence type="predicted"/>
<gene>
    <name evidence="2" type="ORF">LCGC14_2013670</name>
</gene>
<keyword evidence="1" id="KW-0812">Transmembrane</keyword>